<dbReference type="GO" id="GO:0044423">
    <property type="term" value="C:virion component"/>
    <property type="evidence" value="ECO:0007669"/>
    <property type="project" value="UniProtKB-KW"/>
</dbReference>
<dbReference type="EMBL" id="LR796423">
    <property type="protein sequence ID" value="CAB4143110.1"/>
    <property type="molecule type" value="Genomic_DNA"/>
</dbReference>
<dbReference type="SUPFAM" id="SSF51126">
    <property type="entry name" value="Pectin lyase-like"/>
    <property type="match status" value="1"/>
</dbReference>
<dbReference type="GO" id="GO:0051701">
    <property type="term" value="P:biological process involved in interaction with host"/>
    <property type="evidence" value="ECO:0007669"/>
    <property type="project" value="UniProtKB-ARBA"/>
</dbReference>
<protein>
    <submittedName>
        <fullName evidence="3">Uncharacterized protein</fullName>
    </submittedName>
</protein>
<accession>A0A6J5MDI3</accession>
<evidence type="ECO:0000256" key="2">
    <source>
        <dbReference type="ARBA" id="ARBA00022844"/>
    </source>
</evidence>
<reference evidence="3" key="1">
    <citation type="submission" date="2020-04" db="EMBL/GenBank/DDBJ databases">
        <authorList>
            <person name="Chiriac C."/>
            <person name="Salcher M."/>
            <person name="Ghai R."/>
            <person name="Kavagutti S V."/>
        </authorList>
    </citation>
    <scope>NUCLEOTIDE SEQUENCE</scope>
</reference>
<proteinExistence type="predicted"/>
<dbReference type="InterPro" id="IPR011050">
    <property type="entry name" value="Pectin_lyase_fold/virulence"/>
</dbReference>
<evidence type="ECO:0000313" key="3">
    <source>
        <dbReference type="EMBL" id="CAB4143110.1"/>
    </source>
</evidence>
<organism evidence="3">
    <name type="scientific">uncultured Caudovirales phage</name>
    <dbReference type="NCBI Taxonomy" id="2100421"/>
    <lineage>
        <taxon>Viruses</taxon>
        <taxon>Duplodnaviria</taxon>
        <taxon>Heunggongvirae</taxon>
        <taxon>Uroviricota</taxon>
        <taxon>Caudoviricetes</taxon>
        <taxon>Peduoviridae</taxon>
        <taxon>Maltschvirus</taxon>
        <taxon>Maltschvirus maltsch</taxon>
    </lineage>
</organism>
<sequence length="677" mass="73418">MSTKIYNMRDTWVDSALQYTSIKMNTFDLSSDVNSRLLDLKKNGISQFTIDKFGEIITGTLDIPRVNNLEESITALSSAGLAKVDTIAANLALLQANTTAPNNAIGLVYNDPVLVNNDWYYFVDATNTWANTGLLPALAEQLTPRKAVERTFYVAMNGNDNDANTYIQQTSNTGMSIYKPFQSIGAALLAANATGQSCIVIVQPGEYEISPGTEIPINCCLYGYDPRVTKISMAEGFEEDNMFLLNSGCKVRGFTFTNLRHEASWLANYQGSLDYGPPQKGYAFAFKPGAYITRSPYISDCTTIHNLTYQQMSLPNDRDSGNPLVPMTGGCLYADGSVCDPDSPLRSVVVDSFTAVNPNGIGYAVVENALVQLVSIFTNWGRVGIWAHAGGQVTVVNSNATFGDYAFASTGFRYVVRLQGIEDRDNILTECPVFGNFVKSNADVIVDYLMSNNAGFKTIPNFTSTILANSALANLTSRDTKTILLETADDLISGQDRGTVFWIQSLFTANSTTTFSANSVYAFNPSLVPLFTGTYEVMRSYLRSRTIDVGGTEPDANAMVEGMFSLAVDVVTTPDDYTEVFQSKIEAASHQFSYAGSGVNYNALPFGQRATGIATDPPSNLYTSNGGVVYATFNTEAGDTYLGPDLRVDFERSTIEGQAFSRGVQNITLPLIIGVGG</sequence>
<keyword evidence="2" id="KW-0946">Virion</keyword>
<dbReference type="GO" id="GO:0019058">
    <property type="term" value="P:viral life cycle"/>
    <property type="evidence" value="ECO:0007669"/>
    <property type="project" value="UniProtKB-ARBA"/>
</dbReference>
<name>A0A6J5MDI3_9CAUD</name>
<evidence type="ECO:0000256" key="1">
    <source>
        <dbReference type="ARBA" id="ARBA00004328"/>
    </source>
</evidence>
<gene>
    <name evidence="3" type="ORF">UFOVP447_79</name>
</gene>
<comment type="subcellular location">
    <subcellularLocation>
        <location evidence="1">Virion</location>
    </subcellularLocation>
</comment>